<feature type="transmembrane region" description="Helical" evidence="1">
    <location>
        <begin position="38"/>
        <end position="57"/>
    </location>
</feature>
<dbReference type="AlphaFoldDB" id="A0A6H0ZSC4"/>
<dbReference type="EMBL" id="CP050899">
    <property type="protein sequence ID" value="QIX23706.1"/>
    <property type="molecule type" value="Genomic_DNA"/>
</dbReference>
<dbReference type="RefSeq" id="WP_136882434.1">
    <property type="nucleotide sequence ID" value="NZ_CP050899.1"/>
</dbReference>
<dbReference type="Proteomes" id="UP000500870">
    <property type="component" value="Chromosome 3"/>
</dbReference>
<protein>
    <submittedName>
        <fullName evidence="2">Uncharacterized protein</fullName>
    </submittedName>
</protein>
<organism evidence="2 3">
    <name type="scientific">Agrobacterium pusense</name>
    <dbReference type="NCBI Taxonomy" id="648995"/>
    <lineage>
        <taxon>Bacteria</taxon>
        <taxon>Pseudomonadati</taxon>
        <taxon>Pseudomonadota</taxon>
        <taxon>Alphaproteobacteria</taxon>
        <taxon>Hyphomicrobiales</taxon>
        <taxon>Rhizobiaceae</taxon>
        <taxon>Rhizobium/Agrobacterium group</taxon>
        <taxon>Agrobacterium</taxon>
    </lineage>
</organism>
<reference evidence="2 3" key="1">
    <citation type="submission" date="2020-04" db="EMBL/GenBank/DDBJ databases">
        <title>FDA dAtabase for Regulatory Grade micrObial Sequences (FDA-ARGOS): Supporting development and validation of Infectious Disease Dx tests.</title>
        <authorList>
            <person name="Sciortino C."/>
            <person name="Tallon L."/>
            <person name="Sadzewicz L."/>
            <person name="Vavikolanu K."/>
            <person name="Mehta A."/>
            <person name="Aluvathingal J."/>
            <person name="Nadendla S."/>
            <person name="Nandy P."/>
            <person name="Geyer C."/>
            <person name="Yan Y."/>
            <person name="Sichtig H."/>
        </authorList>
    </citation>
    <scope>NUCLEOTIDE SEQUENCE [LARGE SCALE GENOMIC DNA]</scope>
    <source>
        <strain evidence="2 3">FDAARGOS_633</strain>
    </source>
</reference>
<evidence type="ECO:0000256" key="1">
    <source>
        <dbReference type="SAM" id="Phobius"/>
    </source>
</evidence>
<evidence type="ECO:0000313" key="3">
    <source>
        <dbReference type="Proteomes" id="UP000500870"/>
    </source>
</evidence>
<name>A0A6H0ZSC4_9HYPH</name>
<keyword evidence="1" id="KW-0472">Membrane</keyword>
<evidence type="ECO:0000313" key="2">
    <source>
        <dbReference type="EMBL" id="QIX23706.1"/>
    </source>
</evidence>
<sequence>MMIYLKAAALLALLLIAAALVLFGLAYVIVAFDLPSGLFPVFIAIAAASIGLYMMILGELRKREKSHATQRVSP</sequence>
<keyword evidence="1" id="KW-1133">Transmembrane helix</keyword>
<proteinExistence type="predicted"/>
<accession>A0A6H0ZSC4</accession>
<gene>
    <name evidence="2" type="ORF">FOB41_21360</name>
</gene>
<keyword evidence="1" id="KW-0812">Transmembrane</keyword>